<evidence type="ECO:0000313" key="1">
    <source>
        <dbReference type="EMBL" id="MDP4300752.1"/>
    </source>
</evidence>
<dbReference type="Pfam" id="PF20213">
    <property type="entry name" value="DUF6573"/>
    <property type="match status" value="1"/>
</dbReference>
<name>A0ABT9G3B5_LEPDI</name>
<dbReference type="RefSeq" id="WP_305749317.1">
    <property type="nucleotide sequence ID" value="NZ_JAUZEE010000004.1"/>
</dbReference>
<evidence type="ECO:0000313" key="2">
    <source>
        <dbReference type="Proteomes" id="UP001235760"/>
    </source>
</evidence>
<organism evidence="1 2">
    <name type="scientific">Leptothrix discophora</name>
    <dbReference type="NCBI Taxonomy" id="89"/>
    <lineage>
        <taxon>Bacteria</taxon>
        <taxon>Pseudomonadati</taxon>
        <taxon>Pseudomonadota</taxon>
        <taxon>Betaproteobacteria</taxon>
        <taxon>Burkholderiales</taxon>
        <taxon>Sphaerotilaceae</taxon>
        <taxon>Leptothrix</taxon>
    </lineage>
</organism>
<dbReference type="Proteomes" id="UP001235760">
    <property type="component" value="Unassembled WGS sequence"/>
</dbReference>
<protein>
    <submittedName>
        <fullName evidence="1">Uncharacterized protein</fullName>
    </submittedName>
</protein>
<dbReference type="EMBL" id="JAUZEE010000004">
    <property type="protein sequence ID" value="MDP4300752.1"/>
    <property type="molecule type" value="Genomic_DNA"/>
</dbReference>
<dbReference type="InterPro" id="IPR046480">
    <property type="entry name" value="DUF6573"/>
</dbReference>
<comment type="caution">
    <text evidence="1">The sequence shown here is derived from an EMBL/GenBank/DDBJ whole genome shotgun (WGS) entry which is preliminary data.</text>
</comment>
<reference evidence="1 2" key="1">
    <citation type="submission" date="2023-08" db="EMBL/GenBank/DDBJ databases">
        <authorList>
            <person name="Roldan D.M."/>
            <person name="Menes R.J."/>
        </authorList>
    </citation>
    <scope>NUCLEOTIDE SEQUENCE [LARGE SCALE GENOMIC DNA]</scope>
    <source>
        <strain evidence="1 2">CCM 2812</strain>
    </source>
</reference>
<gene>
    <name evidence="1" type="ORF">Q8X39_08900</name>
</gene>
<sequence length="135" mass="14685">MDAIFGEALAFIHGYTRAQAITDGVLVDITETAREAGFRLPVAITSAAWAKTVAWTDEDSARQTLQDESGRLWDVVWMSYVAARRASGGCRVPVQLYVVPRGGAGRRPRLTTLHMVIGPGDEGEPVITLMNPNED</sequence>
<keyword evidence="2" id="KW-1185">Reference proteome</keyword>
<proteinExistence type="predicted"/>
<accession>A0ABT9G3B5</accession>